<protein>
    <submittedName>
        <fullName evidence="1">Uncharacterized protein</fullName>
    </submittedName>
</protein>
<dbReference type="EMBL" id="GEEE01014975">
    <property type="protein sequence ID" value="JAP48250.1"/>
    <property type="molecule type" value="Transcribed_RNA"/>
</dbReference>
<proteinExistence type="predicted"/>
<reference evidence="1" key="1">
    <citation type="submission" date="2016-01" db="EMBL/GenBank/DDBJ databases">
        <title>Reference transcriptome for the parasite Schistocephalus solidus: insights into the molecular evolution of parasitism.</title>
        <authorList>
            <person name="Hebert F.O."/>
            <person name="Grambauer S."/>
            <person name="Barber I."/>
            <person name="Landry C.R."/>
            <person name="Aubin-Horth N."/>
        </authorList>
    </citation>
    <scope>NUCLEOTIDE SEQUENCE</scope>
</reference>
<name>A0A0X3PA97_SCHSO</name>
<dbReference type="EMBL" id="GEEE01019137">
    <property type="protein sequence ID" value="JAP44088.1"/>
    <property type="molecule type" value="Transcribed_RNA"/>
</dbReference>
<gene>
    <name evidence="1" type="ORF">TR125050</name>
</gene>
<organism evidence="1">
    <name type="scientific">Schistocephalus solidus</name>
    <name type="common">Tapeworm</name>
    <dbReference type="NCBI Taxonomy" id="70667"/>
    <lineage>
        <taxon>Eukaryota</taxon>
        <taxon>Metazoa</taxon>
        <taxon>Spiralia</taxon>
        <taxon>Lophotrochozoa</taxon>
        <taxon>Platyhelminthes</taxon>
        <taxon>Cestoda</taxon>
        <taxon>Eucestoda</taxon>
        <taxon>Diphyllobothriidea</taxon>
        <taxon>Diphyllobothriidae</taxon>
        <taxon>Schistocephalus</taxon>
    </lineage>
</organism>
<sequence>MRNSRTTKRRSPVLSQGRTSSPRLIANTTFLPLLLVCLKNCSFSVTALPSLRRATCRRPKTQVNKFIVPVTTCCSSLCNLTMLRGCWLVRYCSLGVSALRKFLDRQRTLVGPWAQFS</sequence>
<dbReference type="AlphaFoldDB" id="A0A0X3PA97"/>
<accession>A0A0X3PA97</accession>
<evidence type="ECO:0000313" key="1">
    <source>
        <dbReference type="EMBL" id="JAP48250.1"/>
    </source>
</evidence>